<gene>
    <name evidence="3" type="ORF">FOA43_000720</name>
</gene>
<dbReference type="Proteomes" id="UP000662931">
    <property type="component" value="Chromosome 1"/>
</dbReference>
<dbReference type="OrthoDB" id="3992773at2759"/>
<keyword evidence="2" id="KW-0812">Transmembrane</keyword>
<feature type="region of interest" description="Disordered" evidence="1">
    <location>
        <begin position="277"/>
        <end position="303"/>
    </location>
</feature>
<feature type="compositionally biased region" description="Polar residues" evidence="1">
    <location>
        <begin position="390"/>
        <end position="407"/>
    </location>
</feature>
<dbReference type="EMBL" id="CP064812">
    <property type="protein sequence ID" value="QPG73410.1"/>
    <property type="molecule type" value="Genomic_DNA"/>
</dbReference>
<protein>
    <submittedName>
        <fullName evidence="3">Uncharacterized protein</fullName>
    </submittedName>
</protein>
<keyword evidence="4" id="KW-1185">Reference proteome</keyword>
<organism evidence="3 4">
    <name type="scientific">Eeniella nana</name>
    <name type="common">Yeast</name>
    <name type="synonym">Brettanomyces nanus</name>
    <dbReference type="NCBI Taxonomy" id="13502"/>
    <lineage>
        <taxon>Eukaryota</taxon>
        <taxon>Fungi</taxon>
        <taxon>Dikarya</taxon>
        <taxon>Ascomycota</taxon>
        <taxon>Saccharomycotina</taxon>
        <taxon>Pichiomycetes</taxon>
        <taxon>Pichiales</taxon>
        <taxon>Pichiaceae</taxon>
        <taxon>Brettanomyces</taxon>
    </lineage>
</organism>
<proteinExistence type="predicted"/>
<feature type="compositionally biased region" description="Basic and acidic residues" evidence="1">
    <location>
        <begin position="414"/>
        <end position="426"/>
    </location>
</feature>
<feature type="compositionally biased region" description="Low complexity" evidence="1">
    <location>
        <begin position="14"/>
        <end position="40"/>
    </location>
</feature>
<feature type="transmembrane region" description="Helical" evidence="2">
    <location>
        <begin position="504"/>
        <end position="529"/>
    </location>
</feature>
<reference evidence="3" key="1">
    <citation type="submission" date="2020-10" db="EMBL/GenBank/DDBJ databases">
        <authorList>
            <person name="Roach M.J.R."/>
        </authorList>
    </citation>
    <scope>NUCLEOTIDE SEQUENCE</scope>
    <source>
        <strain evidence="3">CBS 1945</strain>
    </source>
</reference>
<dbReference type="GeneID" id="62194121"/>
<feature type="compositionally biased region" description="Polar residues" evidence="1">
    <location>
        <begin position="41"/>
        <end position="50"/>
    </location>
</feature>
<feature type="region of interest" description="Disordered" evidence="1">
    <location>
        <begin position="1"/>
        <end position="110"/>
    </location>
</feature>
<feature type="compositionally biased region" description="Low complexity" evidence="1">
    <location>
        <begin position="82"/>
        <end position="99"/>
    </location>
</feature>
<dbReference type="AlphaFoldDB" id="A0A875RNB1"/>
<dbReference type="RefSeq" id="XP_038776975.1">
    <property type="nucleotide sequence ID" value="XM_038921047.1"/>
</dbReference>
<evidence type="ECO:0000256" key="1">
    <source>
        <dbReference type="SAM" id="MobiDB-lite"/>
    </source>
</evidence>
<keyword evidence="2" id="KW-1133">Transmembrane helix</keyword>
<evidence type="ECO:0000256" key="2">
    <source>
        <dbReference type="SAM" id="Phobius"/>
    </source>
</evidence>
<feature type="compositionally biased region" description="Polar residues" evidence="1">
    <location>
        <begin position="185"/>
        <end position="199"/>
    </location>
</feature>
<feature type="region of interest" description="Disordered" evidence="1">
    <location>
        <begin position="382"/>
        <end position="435"/>
    </location>
</feature>
<name>A0A875RNB1_EENNA</name>
<keyword evidence="2" id="KW-0472">Membrane</keyword>
<feature type="compositionally biased region" description="Basic residues" evidence="1">
    <location>
        <begin position="1"/>
        <end position="12"/>
    </location>
</feature>
<accession>A0A875RNB1</accession>
<feature type="region of interest" description="Disordered" evidence="1">
    <location>
        <begin position="162"/>
        <end position="199"/>
    </location>
</feature>
<feature type="compositionally biased region" description="Low complexity" evidence="1">
    <location>
        <begin position="51"/>
        <end position="69"/>
    </location>
</feature>
<evidence type="ECO:0000313" key="3">
    <source>
        <dbReference type="EMBL" id="QPG73410.1"/>
    </source>
</evidence>
<feature type="transmembrane region" description="Helical" evidence="2">
    <location>
        <begin position="468"/>
        <end position="492"/>
    </location>
</feature>
<evidence type="ECO:0000313" key="4">
    <source>
        <dbReference type="Proteomes" id="UP000662931"/>
    </source>
</evidence>
<sequence length="531" mass="57184">MSRAAHNSKNHPKQQQPHQQQQQSQQQQQQHQHQHQQSHPENNISTTINDTTGTFTVLSTTGHSSSSSSYGGRKTNSTGIGSSESDNTNSTSTSTTDSTNRTRKSRERFVRDSQRYSLGLFKEGSISAGSYGNSSILLNSLYGTTGMTGINSGAFRIYDDSETTSRSGDVRNSGHSGSLDAGDLHSNTSTSHSRFETSEVSTIAMTNTRLVDPMNPMNPMDPVDREVENPVMDTANLITEEELSDAMRQPSMVIRTTPELQEKPSLCGYSFSLGNVSSASSSADTANESIPTPELATGPGLRKSTPGISHYLLTQEEVHNASGVAPFEQKSFRLTSSRGSESSQEDSGRHDILGSLLLMNDATKKSDIKGRNEYIQQFSKAHLEGKNSDESGNSKSPKICSPTSYDASNDGDDGSQHHMLLGEKKGTQSGNSSDTQYNISAHHALRYSPLDPEKSRSSTTECICPNSIAIVMILISVLAPPFWILIAAGYADNAFGSVPRVYKLISAALAILIAIAAIIGICVGFGYGLTH</sequence>
<dbReference type="KEGG" id="bnn:FOA43_000720"/>